<evidence type="ECO:0000313" key="2">
    <source>
        <dbReference type="EMBL" id="QLH07536.1"/>
    </source>
</evidence>
<protein>
    <submittedName>
        <fullName evidence="2">Uncharacterized protein</fullName>
    </submittedName>
</protein>
<sequence length="86" mass="10195">MEIKNTGIFFIGIIVLILGLLIIIFDYPQIELFEKMDTESYYLMNEEKKDFHQRLIFEFSIGIVILALGILLLIISLLRRFEKEVR</sequence>
<dbReference type="KEGG" id="nue:C5F50_11000"/>
<dbReference type="AlphaFoldDB" id="A0A7D5R2J3"/>
<dbReference type="EMBL" id="CP026995">
    <property type="protein sequence ID" value="QLH07536.1"/>
    <property type="molecule type" value="Genomic_DNA"/>
</dbReference>
<accession>A0A7D5R2J3</accession>
<reference evidence="2 3" key="1">
    <citation type="submission" date="2018-02" db="EMBL/GenBank/DDBJ databases">
        <title>Complete genome of Nitrosopumilus ureaphilus PS0.</title>
        <authorList>
            <person name="Qin W."/>
            <person name="Zheng Y."/>
            <person name="Stahl D.A."/>
        </authorList>
    </citation>
    <scope>NUCLEOTIDE SEQUENCE [LARGE SCALE GENOMIC DNA]</scope>
    <source>
        <strain evidence="2 3">PS0</strain>
    </source>
</reference>
<dbReference type="GeneID" id="56068648"/>
<feature type="transmembrane region" description="Helical" evidence="1">
    <location>
        <begin position="55"/>
        <end position="78"/>
    </location>
</feature>
<name>A0A7D5R2J3_9ARCH</name>
<keyword evidence="1" id="KW-0812">Transmembrane</keyword>
<feature type="transmembrane region" description="Helical" evidence="1">
    <location>
        <begin position="7"/>
        <end position="25"/>
    </location>
</feature>
<dbReference type="Proteomes" id="UP000509478">
    <property type="component" value="Chromosome"/>
</dbReference>
<gene>
    <name evidence="2" type="ORF">C5F50_11000</name>
</gene>
<organism evidence="2 3">
    <name type="scientific">Nitrosopumilus ureiphilus</name>
    <dbReference type="NCBI Taxonomy" id="1470067"/>
    <lineage>
        <taxon>Archaea</taxon>
        <taxon>Nitrososphaerota</taxon>
        <taxon>Nitrososphaeria</taxon>
        <taxon>Nitrosopumilales</taxon>
        <taxon>Nitrosopumilaceae</taxon>
        <taxon>Nitrosopumilus</taxon>
    </lineage>
</organism>
<evidence type="ECO:0000313" key="3">
    <source>
        <dbReference type="Proteomes" id="UP000509478"/>
    </source>
</evidence>
<evidence type="ECO:0000256" key="1">
    <source>
        <dbReference type="SAM" id="Phobius"/>
    </source>
</evidence>
<proteinExistence type="predicted"/>
<dbReference type="RefSeq" id="WP_179371418.1">
    <property type="nucleotide sequence ID" value="NZ_CP026995.1"/>
</dbReference>
<keyword evidence="1" id="KW-0472">Membrane</keyword>
<keyword evidence="3" id="KW-1185">Reference proteome</keyword>
<keyword evidence="1" id="KW-1133">Transmembrane helix</keyword>